<organism evidence="2 3">
    <name type="scientific">Hassallia byssoidea VB512170</name>
    <dbReference type="NCBI Taxonomy" id="1304833"/>
    <lineage>
        <taxon>Bacteria</taxon>
        <taxon>Bacillati</taxon>
        <taxon>Cyanobacteriota</taxon>
        <taxon>Cyanophyceae</taxon>
        <taxon>Nostocales</taxon>
        <taxon>Tolypothrichaceae</taxon>
        <taxon>Hassallia</taxon>
    </lineage>
</organism>
<dbReference type="SUPFAM" id="SSF143100">
    <property type="entry name" value="TTHA1013/TTHA0281-like"/>
    <property type="match status" value="1"/>
</dbReference>
<dbReference type="InterPro" id="IPR051404">
    <property type="entry name" value="TA_system_antitoxin"/>
</dbReference>
<dbReference type="Gene3D" id="3.30.160.250">
    <property type="match status" value="1"/>
</dbReference>
<accession>A0A846HBT0</accession>
<proteinExistence type="predicted"/>
<dbReference type="EMBL" id="JTCM02000040">
    <property type="protein sequence ID" value="NEU74358.1"/>
    <property type="molecule type" value="Genomic_DNA"/>
</dbReference>
<evidence type="ECO:0000313" key="3">
    <source>
        <dbReference type="Proteomes" id="UP000031549"/>
    </source>
</evidence>
<dbReference type="InterPro" id="IPR035069">
    <property type="entry name" value="TTHA1013/TTHA0281-like"/>
</dbReference>
<sequence>MTVAKPQAKPKRKVLLYPGEDGYFVVEVPSLPGCISQGKTRQEAVANICEAITLYIEVLQDRGEPVPDDTVEIVLV</sequence>
<evidence type="ECO:0000259" key="1">
    <source>
        <dbReference type="Pfam" id="PF15919"/>
    </source>
</evidence>
<keyword evidence="3" id="KW-1185">Reference proteome</keyword>
<feature type="domain" description="HicB-like antitoxin of toxin-antitoxin system" evidence="1">
    <location>
        <begin position="16"/>
        <end position="68"/>
    </location>
</feature>
<protein>
    <submittedName>
        <fullName evidence="2">Type II toxin-antitoxin system HicB family antitoxin</fullName>
    </submittedName>
</protein>
<dbReference type="InterPro" id="IPR031807">
    <property type="entry name" value="HicB-like"/>
</dbReference>
<dbReference type="Proteomes" id="UP000031549">
    <property type="component" value="Unassembled WGS sequence"/>
</dbReference>
<dbReference type="Pfam" id="PF15919">
    <property type="entry name" value="HicB_lk_antitox"/>
    <property type="match status" value="1"/>
</dbReference>
<name>A0A846HBT0_9CYAN</name>
<evidence type="ECO:0000313" key="2">
    <source>
        <dbReference type="EMBL" id="NEU74358.1"/>
    </source>
</evidence>
<comment type="caution">
    <text evidence="2">The sequence shown here is derived from an EMBL/GenBank/DDBJ whole genome shotgun (WGS) entry which is preliminary data.</text>
</comment>
<gene>
    <name evidence="2" type="ORF">PI95_017775</name>
</gene>
<dbReference type="PANTHER" id="PTHR34504:SF2">
    <property type="entry name" value="UPF0150 PROTEIN SSL0259"/>
    <property type="match status" value="1"/>
</dbReference>
<dbReference type="RefSeq" id="WP_039737331.1">
    <property type="nucleotide sequence ID" value="NZ_JTCM02000040.1"/>
</dbReference>
<dbReference type="AlphaFoldDB" id="A0A846HBT0"/>
<reference evidence="2 3" key="1">
    <citation type="journal article" date="2015" name="Genome Announc.">
        <title>Draft Genome Sequence of Cyanobacterium Hassallia byssoidea Strain VB512170, Isolated from Monuments in India.</title>
        <authorList>
            <person name="Singh D."/>
            <person name="Chandrababunaidu M.M."/>
            <person name="Panda A."/>
            <person name="Sen D."/>
            <person name="Bhattacharyya S."/>
            <person name="Adhikary S.P."/>
            <person name="Tripathy S."/>
        </authorList>
    </citation>
    <scope>NUCLEOTIDE SEQUENCE [LARGE SCALE GENOMIC DNA]</scope>
    <source>
        <strain evidence="2 3">VB512170</strain>
    </source>
</reference>
<dbReference type="PANTHER" id="PTHR34504">
    <property type="entry name" value="ANTITOXIN HICB"/>
    <property type="match status" value="1"/>
</dbReference>